<accession>A0A0K2TK45</accession>
<name>A0A0K2TK45_LEPSM</name>
<evidence type="ECO:0000313" key="1">
    <source>
        <dbReference type="EMBL" id="CDW26304.1"/>
    </source>
</evidence>
<organism evidence="1">
    <name type="scientific">Lepeophtheirus salmonis</name>
    <name type="common">Salmon louse</name>
    <name type="synonym">Caligus salmonis</name>
    <dbReference type="NCBI Taxonomy" id="72036"/>
    <lineage>
        <taxon>Eukaryota</taxon>
        <taxon>Metazoa</taxon>
        <taxon>Ecdysozoa</taxon>
        <taxon>Arthropoda</taxon>
        <taxon>Crustacea</taxon>
        <taxon>Multicrustacea</taxon>
        <taxon>Hexanauplia</taxon>
        <taxon>Copepoda</taxon>
        <taxon>Siphonostomatoida</taxon>
        <taxon>Caligidae</taxon>
        <taxon>Lepeophtheirus</taxon>
    </lineage>
</organism>
<proteinExistence type="predicted"/>
<dbReference type="EMBL" id="HACA01008943">
    <property type="protein sequence ID" value="CDW26304.1"/>
    <property type="molecule type" value="Transcribed_RNA"/>
</dbReference>
<protein>
    <submittedName>
        <fullName evidence="1">Uncharacterized protein</fullName>
    </submittedName>
</protein>
<sequence>MTYLLVKLFYS</sequence>
<reference evidence="1" key="1">
    <citation type="submission" date="2014-05" db="EMBL/GenBank/DDBJ databases">
        <authorList>
            <person name="Chronopoulou M."/>
        </authorList>
    </citation>
    <scope>NUCLEOTIDE SEQUENCE</scope>
    <source>
        <tissue evidence="1">Whole organism</tissue>
    </source>
</reference>